<sequence>MPRLTDTSEKPFYLNKRKRFPYIKASNNKNLEKSRSEDEGYRYLSFKGLYLGNSKSPFPEMHVCGGDLEFGDKIHLLPTSNWVSNGIYLPLGLLDDLDGKKFKKKINTGSIDQLRRSLKPSMMPENGRKLKPKIYTNAAWSEATNTAAGLACIFTDWPGRTLYKISAKEDFIAEGLALRTALLQASELGMSKLSLKSDVQNLIRAIKELFGILHDFMISMSLIVPFPQFFSTLSLEKTISLQTV</sequence>
<evidence type="ECO:0000313" key="2">
    <source>
        <dbReference type="EMBL" id="KAH0909287.1"/>
    </source>
</evidence>
<keyword evidence="3" id="KW-1185">Reference proteome</keyword>
<reference evidence="2 3" key="1">
    <citation type="submission" date="2021-05" db="EMBL/GenBank/DDBJ databases">
        <title>Genome Assembly of Synthetic Allotetraploid Brassica napus Reveals Homoeologous Exchanges between Subgenomes.</title>
        <authorList>
            <person name="Davis J.T."/>
        </authorList>
    </citation>
    <scope>NUCLEOTIDE SEQUENCE [LARGE SCALE GENOMIC DNA]</scope>
    <source>
        <strain evidence="3">cv. Da-Ae</strain>
        <tissue evidence="2">Seedling</tissue>
    </source>
</reference>
<evidence type="ECO:0000259" key="1">
    <source>
        <dbReference type="Pfam" id="PF13456"/>
    </source>
</evidence>
<protein>
    <recommendedName>
        <fullName evidence="1">RNase H type-1 domain-containing protein</fullName>
    </recommendedName>
</protein>
<dbReference type="EMBL" id="JAGKQM010000009">
    <property type="protein sequence ID" value="KAH0909287.1"/>
    <property type="molecule type" value="Genomic_DNA"/>
</dbReference>
<evidence type="ECO:0000313" key="3">
    <source>
        <dbReference type="Proteomes" id="UP000824890"/>
    </source>
</evidence>
<dbReference type="Proteomes" id="UP000824890">
    <property type="component" value="Unassembled WGS sequence"/>
</dbReference>
<dbReference type="InterPro" id="IPR002156">
    <property type="entry name" value="RNaseH_domain"/>
</dbReference>
<accession>A0ABQ8BWT1</accession>
<comment type="caution">
    <text evidence="2">The sequence shown here is derived from an EMBL/GenBank/DDBJ whole genome shotgun (WGS) entry which is preliminary data.</text>
</comment>
<name>A0ABQ8BWT1_BRANA</name>
<dbReference type="Pfam" id="PF13456">
    <property type="entry name" value="RVT_3"/>
    <property type="match status" value="1"/>
</dbReference>
<organism evidence="2 3">
    <name type="scientific">Brassica napus</name>
    <name type="common">Rape</name>
    <dbReference type="NCBI Taxonomy" id="3708"/>
    <lineage>
        <taxon>Eukaryota</taxon>
        <taxon>Viridiplantae</taxon>
        <taxon>Streptophyta</taxon>
        <taxon>Embryophyta</taxon>
        <taxon>Tracheophyta</taxon>
        <taxon>Spermatophyta</taxon>
        <taxon>Magnoliopsida</taxon>
        <taxon>eudicotyledons</taxon>
        <taxon>Gunneridae</taxon>
        <taxon>Pentapetalae</taxon>
        <taxon>rosids</taxon>
        <taxon>malvids</taxon>
        <taxon>Brassicales</taxon>
        <taxon>Brassicaceae</taxon>
        <taxon>Brassiceae</taxon>
        <taxon>Brassica</taxon>
    </lineage>
</organism>
<gene>
    <name evidence="2" type="ORF">HID58_032608</name>
</gene>
<feature type="domain" description="RNase H type-1" evidence="1">
    <location>
        <begin position="137"/>
        <end position="209"/>
    </location>
</feature>
<proteinExistence type="predicted"/>